<dbReference type="Ensembl" id="ENSRBIT00000007002.1">
    <property type="protein sequence ID" value="ENSRBIP00000001234.1"/>
    <property type="gene ID" value="ENSRBIG00000006495.1"/>
</dbReference>
<proteinExistence type="predicted"/>
<keyword evidence="2" id="KW-1185">Reference proteome</keyword>
<reference evidence="1" key="3">
    <citation type="submission" date="2025-09" db="UniProtKB">
        <authorList>
            <consortium name="Ensembl"/>
        </authorList>
    </citation>
    <scope>IDENTIFICATION</scope>
</reference>
<accession>A0A2K6JQD4</accession>
<evidence type="ECO:0000313" key="1">
    <source>
        <dbReference type="Ensembl" id="ENSRBIP00000001234.1"/>
    </source>
</evidence>
<dbReference type="STRING" id="61621.ENSRBIP00000001234"/>
<evidence type="ECO:0000313" key="2">
    <source>
        <dbReference type="Proteomes" id="UP000233180"/>
    </source>
</evidence>
<organism evidence="1 2">
    <name type="scientific">Rhinopithecus bieti</name>
    <name type="common">Black snub-nosed monkey</name>
    <name type="synonym">Pygathrix bieti</name>
    <dbReference type="NCBI Taxonomy" id="61621"/>
    <lineage>
        <taxon>Eukaryota</taxon>
        <taxon>Metazoa</taxon>
        <taxon>Chordata</taxon>
        <taxon>Craniata</taxon>
        <taxon>Vertebrata</taxon>
        <taxon>Euteleostomi</taxon>
        <taxon>Mammalia</taxon>
        <taxon>Eutheria</taxon>
        <taxon>Euarchontoglires</taxon>
        <taxon>Primates</taxon>
        <taxon>Haplorrhini</taxon>
        <taxon>Catarrhini</taxon>
        <taxon>Cercopithecidae</taxon>
        <taxon>Colobinae</taxon>
        <taxon>Rhinopithecus</taxon>
    </lineage>
</organism>
<reference evidence="1" key="2">
    <citation type="submission" date="2025-08" db="UniProtKB">
        <authorList>
            <consortium name="Ensembl"/>
        </authorList>
    </citation>
    <scope>IDENTIFICATION</scope>
</reference>
<dbReference type="AlphaFoldDB" id="A0A2K6JQD4"/>
<sequence length="93" mass="9454">MPPLIVPSREESESVLTLKGLTPTGMLPSGVLSGGKQTLQSATVEAIEADEGKLASPLSVVPATDKGSAGCIHIFAVACTECVGVELTVVAQY</sequence>
<protein>
    <submittedName>
        <fullName evidence="1">Uncharacterized protein</fullName>
    </submittedName>
</protein>
<reference evidence="1 2" key="1">
    <citation type="submission" date="2016-06" db="EMBL/GenBank/DDBJ databases">
        <title>Genome of Rhinopithecus bieti.</title>
        <authorList>
            <person name="Wu"/>
            <person name="C.-I. and Zhang"/>
            <person name="Y."/>
        </authorList>
    </citation>
    <scope>NUCLEOTIDE SEQUENCE</scope>
</reference>
<dbReference type="Proteomes" id="UP000233180">
    <property type="component" value="Unassembled WGS sequence"/>
</dbReference>
<dbReference type="GeneTree" id="ENSGT01050000247185"/>
<name>A0A2K6JQD4_RHIBE</name>